<evidence type="ECO:0000313" key="3">
    <source>
        <dbReference type="EMBL" id="RCK78825.1"/>
    </source>
</evidence>
<accession>A0A367ZL52</accession>
<gene>
    <name evidence="3" type="ORF">OZSIB_0975</name>
</gene>
<keyword evidence="2" id="KW-0732">Signal</keyword>
<proteinExistence type="predicted"/>
<sequence>MNSRSGRFAVVFLLAMVMLAILGQATVRAEEDVLPSDQEMVGGPVVSQPFCGSDMSCGGSSCGGFDDGGSLCGGSSCGGGSCGFDDSSCGGGFCGGGGCGFNLENLDQIFSKLTDFIQRVISLVRNLIQEIRNIFKGNGGGSSNTGGGEVNAPPPGDSGGGSTTVSQPPTDSNAGGGNSSAPGGDQTAQNPPAQPPADSSTSGNTYGGKLEFINFPPSKNLSNSSWGPLLTDIENHLPPKYGTQYRDQSPSTHAHETTHGINSHIRNYMNKTGRKANGFYVGNNRAVVLVEPNVRKSAAVPYVPNSLRGSRFNLYLLGMSAWDDTPLYIFDEWVAYTNGALVAVDQVKRGLWRQGWTDAVHGALEFTAYSFALAMAVAQRDPQYFAKYTPFKEFMAFQAKRAMDAFRAGRNLKEFKYDKQETFYRNLVSGSDSAPLRDFIKKNWGESFWNEVFLGQSSTAQAKAPRQN</sequence>
<feature type="compositionally biased region" description="Low complexity" evidence="1">
    <location>
        <begin position="179"/>
        <end position="191"/>
    </location>
</feature>
<reference evidence="3 4" key="1">
    <citation type="submission" date="2018-05" db="EMBL/GenBank/DDBJ databases">
        <title>A metagenomic window into the 2 km-deep terrestrial subsurface aquifer revealed taxonomically and functionally diverse microbial community comprising novel uncultured bacterial lineages.</title>
        <authorList>
            <person name="Kadnikov V.V."/>
            <person name="Mardanov A.V."/>
            <person name="Beletsky A.V."/>
            <person name="Banks D."/>
            <person name="Pimenov N.V."/>
            <person name="Frank Y.A."/>
            <person name="Karnachuk O.V."/>
            <person name="Ravin N.V."/>
        </authorList>
    </citation>
    <scope>NUCLEOTIDE SEQUENCE [LARGE SCALE GENOMIC DNA]</scope>
    <source>
        <strain evidence="3">BY5</strain>
    </source>
</reference>
<evidence type="ECO:0000256" key="2">
    <source>
        <dbReference type="SAM" id="SignalP"/>
    </source>
</evidence>
<comment type="caution">
    <text evidence="3">The sequence shown here is derived from an EMBL/GenBank/DDBJ whole genome shotgun (WGS) entry which is preliminary data.</text>
</comment>
<feature type="region of interest" description="Disordered" evidence="1">
    <location>
        <begin position="237"/>
        <end position="262"/>
    </location>
</feature>
<protein>
    <submittedName>
        <fullName evidence="3">Uncharacterized protein</fullName>
    </submittedName>
</protein>
<feature type="signal peptide" evidence="2">
    <location>
        <begin position="1"/>
        <end position="29"/>
    </location>
</feature>
<dbReference type="EMBL" id="QOQW01000018">
    <property type="protein sequence ID" value="RCK78825.1"/>
    <property type="molecule type" value="Genomic_DNA"/>
</dbReference>
<evidence type="ECO:0000313" key="4">
    <source>
        <dbReference type="Proteomes" id="UP000252355"/>
    </source>
</evidence>
<feature type="chain" id="PRO_5016743814" evidence="2">
    <location>
        <begin position="30"/>
        <end position="468"/>
    </location>
</feature>
<feature type="compositionally biased region" description="Gly residues" evidence="1">
    <location>
        <begin position="138"/>
        <end position="149"/>
    </location>
</feature>
<organism evidence="3 4">
    <name type="scientific">Candidatus Ozemobacter sibiricus</name>
    <dbReference type="NCBI Taxonomy" id="2268124"/>
    <lineage>
        <taxon>Bacteria</taxon>
        <taxon>Candidatus Ozemobacteria</taxon>
        <taxon>Candidatus Ozemobacterales</taxon>
        <taxon>Candidatus Ozemobacteraceae</taxon>
        <taxon>Candidatus Ozemobacter</taxon>
    </lineage>
</organism>
<dbReference type="Proteomes" id="UP000252355">
    <property type="component" value="Unassembled WGS sequence"/>
</dbReference>
<dbReference type="AlphaFoldDB" id="A0A367ZL52"/>
<evidence type="ECO:0000256" key="1">
    <source>
        <dbReference type="SAM" id="MobiDB-lite"/>
    </source>
</evidence>
<feature type="region of interest" description="Disordered" evidence="1">
    <location>
        <begin position="138"/>
        <end position="211"/>
    </location>
</feature>
<name>A0A367ZL52_9BACT</name>